<evidence type="ECO:0000256" key="8">
    <source>
        <dbReference type="ARBA" id="ARBA00022989"/>
    </source>
</evidence>
<evidence type="ECO:0000313" key="13">
    <source>
        <dbReference type="Proteomes" id="UP000184268"/>
    </source>
</evidence>
<evidence type="ECO:0000256" key="6">
    <source>
        <dbReference type="ARBA" id="ARBA00022519"/>
    </source>
</evidence>
<evidence type="ECO:0000256" key="9">
    <source>
        <dbReference type="ARBA" id="ARBA00023136"/>
    </source>
</evidence>
<evidence type="ECO:0000256" key="4">
    <source>
        <dbReference type="ARBA" id="ARBA00022475"/>
    </source>
</evidence>
<dbReference type="NCBIfam" id="TIGR02532">
    <property type="entry name" value="IV_pilin_GFxxxE"/>
    <property type="match status" value="1"/>
</dbReference>
<dbReference type="GO" id="GO:0015628">
    <property type="term" value="P:protein secretion by the type II secretion system"/>
    <property type="evidence" value="ECO:0007669"/>
    <property type="project" value="InterPro"/>
</dbReference>
<dbReference type="GO" id="GO:0015627">
    <property type="term" value="C:type II protein secretion system complex"/>
    <property type="evidence" value="ECO:0007669"/>
    <property type="project" value="InterPro"/>
</dbReference>
<dbReference type="Pfam" id="PF07963">
    <property type="entry name" value="N_methyl"/>
    <property type="match status" value="1"/>
</dbReference>
<evidence type="ECO:0000313" key="12">
    <source>
        <dbReference type="EMBL" id="SHI20615.1"/>
    </source>
</evidence>
<evidence type="ECO:0000256" key="1">
    <source>
        <dbReference type="ARBA" id="ARBA00004377"/>
    </source>
</evidence>
<feature type="region of interest" description="Disordered" evidence="10">
    <location>
        <begin position="206"/>
        <end position="263"/>
    </location>
</feature>
<dbReference type="Gene3D" id="2.10.70.20">
    <property type="entry name" value="gspk-gspi-gspj complex like domains"/>
    <property type="match status" value="1"/>
</dbReference>
<dbReference type="OrthoDB" id="9794345at2"/>
<feature type="transmembrane region" description="Helical" evidence="11">
    <location>
        <begin position="12"/>
        <end position="35"/>
    </location>
</feature>
<gene>
    <name evidence="12" type="ORF">SAMN02745129_0015</name>
</gene>
<dbReference type="PANTHER" id="PTHR39583:SF2">
    <property type="entry name" value="TYPE II SECRETION SYSTEM PROTEIN J"/>
    <property type="match status" value="1"/>
</dbReference>
<dbReference type="AlphaFoldDB" id="A0A1M5Z8Q5"/>
<dbReference type="InterPro" id="IPR045584">
    <property type="entry name" value="Pilin-like"/>
</dbReference>
<dbReference type="SUPFAM" id="SSF54523">
    <property type="entry name" value="Pili subunits"/>
    <property type="match status" value="1"/>
</dbReference>
<dbReference type="InterPro" id="IPR051621">
    <property type="entry name" value="T2SS_protein_J"/>
</dbReference>
<name>A0A1M5Z8Q5_9GAMM</name>
<dbReference type="STRING" id="299255.SAMN02745129_0015"/>
<keyword evidence="6" id="KW-0997">Cell inner membrane</keyword>
<organism evidence="12 13">
    <name type="scientific">Ferrimonas marina</name>
    <dbReference type="NCBI Taxonomy" id="299255"/>
    <lineage>
        <taxon>Bacteria</taxon>
        <taxon>Pseudomonadati</taxon>
        <taxon>Pseudomonadota</taxon>
        <taxon>Gammaproteobacteria</taxon>
        <taxon>Alteromonadales</taxon>
        <taxon>Ferrimonadaceae</taxon>
        <taxon>Ferrimonas</taxon>
    </lineage>
</organism>
<dbReference type="Pfam" id="PF11612">
    <property type="entry name" value="T2SSJ"/>
    <property type="match status" value="1"/>
</dbReference>
<keyword evidence="9 11" id="KW-0472">Membrane</keyword>
<feature type="compositionally biased region" description="Gly residues" evidence="10">
    <location>
        <begin position="228"/>
        <end position="263"/>
    </location>
</feature>
<dbReference type="InterPro" id="IPR010055">
    <property type="entry name" value="T2SS_protein-GspJ"/>
</dbReference>
<dbReference type="InterPro" id="IPR012902">
    <property type="entry name" value="N_methyl_site"/>
</dbReference>
<keyword evidence="13" id="KW-1185">Reference proteome</keyword>
<comment type="subcellular location">
    <subcellularLocation>
        <location evidence="1">Cell inner membrane</location>
        <topology evidence="1">Single-pass membrane protein</topology>
    </subcellularLocation>
</comment>
<evidence type="ECO:0000256" key="7">
    <source>
        <dbReference type="ARBA" id="ARBA00022692"/>
    </source>
</evidence>
<evidence type="ECO:0000256" key="2">
    <source>
        <dbReference type="ARBA" id="ARBA00011084"/>
    </source>
</evidence>
<dbReference type="Gene3D" id="3.10.610.10">
    <property type="entry name" value="GSPII I/J protein-like"/>
    <property type="match status" value="1"/>
</dbReference>
<evidence type="ECO:0000256" key="11">
    <source>
        <dbReference type="SAM" id="Phobius"/>
    </source>
</evidence>
<reference evidence="12 13" key="1">
    <citation type="submission" date="2016-11" db="EMBL/GenBank/DDBJ databases">
        <authorList>
            <person name="Jaros S."/>
            <person name="Januszkiewicz K."/>
            <person name="Wedrychowicz H."/>
        </authorList>
    </citation>
    <scope>NUCLEOTIDE SEQUENCE [LARGE SCALE GENOMIC DNA]</scope>
    <source>
        <strain evidence="12 13">DSM 16917</strain>
    </source>
</reference>
<keyword evidence="4" id="KW-1003">Cell membrane</keyword>
<dbReference type="EMBL" id="FQXG01000010">
    <property type="protein sequence ID" value="SHI20615.1"/>
    <property type="molecule type" value="Genomic_DNA"/>
</dbReference>
<dbReference type="PANTHER" id="PTHR39583">
    <property type="entry name" value="TYPE II SECRETION SYSTEM PROTEIN J-RELATED"/>
    <property type="match status" value="1"/>
</dbReference>
<evidence type="ECO:0000256" key="3">
    <source>
        <dbReference type="ARBA" id="ARBA00021539"/>
    </source>
</evidence>
<keyword evidence="7 11" id="KW-0812">Transmembrane</keyword>
<dbReference type="RefSeq" id="WP_067661533.1">
    <property type="nucleotide sequence ID" value="NZ_FQXG01000010.1"/>
</dbReference>
<dbReference type="GO" id="GO:0005886">
    <property type="term" value="C:plasma membrane"/>
    <property type="evidence" value="ECO:0007669"/>
    <property type="project" value="UniProtKB-SubCell"/>
</dbReference>
<evidence type="ECO:0000256" key="10">
    <source>
        <dbReference type="SAM" id="MobiDB-lite"/>
    </source>
</evidence>
<protein>
    <recommendedName>
        <fullName evidence="3">Type II secretion system protein J</fullName>
    </recommendedName>
</protein>
<dbReference type="NCBIfam" id="TIGR01711">
    <property type="entry name" value="gspJ"/>
    <property type="match status" value="1"/>
</dbReference>
<comment type="similarity">
    <text evidence="2">Belongs to the GSP J family.</text>
</comment>
<evidence type="ECO:0000256" key="5">
    <source>
        <dbReference type="ARBA" id="ARBA00022481"/>
    </source>
</evidence>
<keyword evidence="8 11" id="KW-1133">Transmembrane helix</keyword>
<accession>A0A1M5Z8Q5</accession>
<keyword evidence="5" id="KW-0488">Methylation</keyword>
<proteinExistence type="inferred from homology"/>
<dbReference type="Proteomes" id="UP000184268">
    <property type="component" value="Unassembled WGS sequence"/>
</dbReference>
<sequence>MSPIQTKRQGGFTLMEMLMAMAIFATLAIGTATILRQVIQSDEVGQSAQGDLKALQLAMNMLERDFTQMIPRAGRDSFGEEGTQLFEHGDNLINSDFQGVRFYRLGWLNPQGRLPRGSVQQVMYRVQEETLQRLYSLYPDPVEGEEPIQLDLLDGVIDLKFAFYIEDSWQTQPDGTAFPKAVAVELELERLGVIRRHFMLAEGYGVANPADGNDGSGSGSGNEDENGNGSGNGNSGSGSGTGVSGASSGEGEGSGSGDGGSEQ</sequence>